<evidence type="ECO:0000313" key="3">
    <source>
        <dbReference type="EMBL" id="NUI83507.1"/>
    </source>
</evidence>
<comment type="caution">
    <text evidence="3">The sequence shown here is derived from an EMBL/GenBank/DDBJ whole genome shotgun (WGS) entry which is preliminary data.</text>
</comment>
<dbReference type="InterPro" id="IPR018913">
    <property type="entry name" value="BppU_N"/>
</dbReference>
<dbReference type="Gene3D" id="2.60.40.3350">
    <property type="match status" value="1"/>
</dbReference>
<feature type="compositionally biased region" description="Basic and acidic residues" evidence="1">
    <location>
        <begin position="177"/>
        <end position="198"/>
    </location>
</feature>
<protein>
    <submittedName>
        <fullName evidence="3">BppU family phage baseplate upper protein</fullName>
    </submittedName>
</protein>
<sequence length="230" mass="25368">MLQKMTDVSTNINVSTAENGFIGANFYTEDDGSAYIRITIKDNNQVLDFNKTDMLPRLDLFCSDGSIFTNEPLDILLPDKGVVQYKVSDNVITHAGRMDAKLFLANKKDSIHVANFYFTITDSGMTGPIGKEVHVDSLKGLVQDVMRQNSLGLLDDKFLSKVQTDLKSYVQDNDELFKGDKGDAGEKGERGEKGEKGDNGINAYVYAKDFGASTDADWNTNKVAIQKAID</sequence>
<evidence type="ECO:0000313" key="4">
    <source>
        <dbReference type="Proteomes" id="UP000610527"/>
    </source>
</evidence>
<keyword evidence="4" id="KW-1185">Reference proteome</keyword>
<organism evidence="3 4">
    <name type="scientific">Staphylococcus borealis</name>
    <dbReference type="NCBI Taxonomy" id="2742203"/>
    <lineage>
        <taxon>Bacteria</taxon>
        <taxon>Bacillati</taxon>
        <taxon>Bacillota</taxon>
        <taxon>Bacilli</taxon>
        <taxon>Bacillales</taxon>
        <taxon>Staphylococcaceae</taxon>
        <taxon>Staphylococcus</taxon>
    </lineage>
</organism>
<dbReference type="EMBL" id="JABVEG010000015">
    <property type="protein sequence ID" value="NUI83507.1"/>
    <property type="molecule type" value="Genomic_DNA"/>
</dbReference>
<feature type="region of interest" description="Disordered" evidence="1">
    <location>
        <begin position="177"/>
        <end position="199"/>
    </location>
</feature>
<gene>
    <name evidence="3" type="ORF">HUN84_12475</name>
</gene>
<evidence type="ECO:0000259" key="2">
    <source>
        <dbReference type="Pfam" id="PF10651"/>
    </source>
</evidence>
<name>A0ABX2LX15_9STAP</name>
<dbReference type="RefSeq" id="WP_174841882.1">
    <property type="nucleotide sequence ID" value="NZ_JABVEG010000015.1"/>
</dbReference>
<reference evidence="3 4" key="1">
    <citation type="submission" date="2020-06" db="EMBL/GenBank/DDBJ databases">
        <title>Staphylococcus borealis sp. nov. -A novel member of the Staphylococcaceae family isolated from skin and blood in humans.</title>
        <authorList>
            <person name="Pain M."/>
            <person name="Wolden R."/>
            <person name="Jaen-Luchoro D."/>
            <person name="Salva-Serra F."/>
            <person name="Iglesias B.P."/>
            <person name="Karlsson R."/>
            <person name="Klingenberg C."/>
            <person name="Cavanagh J.P."/>
        </authorList>
    </citation>
    <scope>NUCLEOTIDE SEQUENCE [LARGE SCALE GENOMIC DNA]</scope>
    <source>
        <strain evidence="3 4">58-22</strain>
    </source>
</reference>
<proteinExistence type="predicted"/>
<feature type="non-terminal residue" evidence="3">
    <location>
        <position position="230"/>
    </location>
</feature>
<dbReference type="Proteomes" id="UP000610527">
    <property type="component" value="Unassembled WGS sequence"/>
</dbReference>
<evidence type="ECO:0000256" key="1">
    <source>
        <dbReference type="SAM" id="MobiDB-lite"/>
    </source>
</evidence>
<accession>A0ABX2LX15</accession>
<feature type="domain" description="BppU N-terminal" evidence="2">
    <location>
        <begin position="10"/>
        <end position="146"/>
    </location>
</feature>
<dbReference type="Pfam" id="PF10651">
    <property type="entry name" value="BppU_N"/>
    <property type="match status" value="1"/>
</dbReference>